<gene>
    <name evidence="8" type="ORF">GR328_15590</name>
</gene>
<keyword evidence="2 6" id="KW-0812">Transmembrane</keyword>
<reference evidence="8 9" key="2">
    <citation type="submission" date="2020-01" db="EMBL/GenBank/DDBJ databases">
        <title>Microvirga sp. nov., an arsenate reduction bacterium isolated from Tibet hotspring sediments.</title>
        <authorList>
            <person name="Xian W.-D."/>
            <person name="Li W.-J."/>
        </authorList>
    </citation>
    <scope>NUCLEOTIDE SEQUENCE [LARGE SCALE GENOMIC DNA]</scope>
    <source>
        <strain evidence="8 9">KCTC 23863</strain>
    </source>
</reference>
<comment type="caution">
    <text evidence="8">The sequence shown here is derived from an EMBL/GenBank/DDBJ whole genome shotgun (WGS) entry which is preliminary data.</text>
</comment>
<dbReference type="GO" id="GO:0140359">
    <property type="term" value="F:ABC-type transporter activity"/>
    <property type="evidence" value="ECO:0007669"/>
    <property type="project" value="InterPro"/>
</dbReference>
<reference evidence="8 9" key="1">
    <citation type="submission" date="2019-12" db="EMBL/GenBank/DDBJ databases">
        <authorList>
            <person name="Yuan C.-G."/>
        </authorList>
    </citation>
    <scope>NUCLEOTIDE SEQUENCE [LARGE SCALE GENOMIC DNA]</scope>
    <source>
        <strain evidence="8 9">KCTC 23863</strain>
    </source>
</reference>
<evidence type="ECO:0000256" key="3">
    <source>
        <dbReference type="ARBA" id="ARBA00022989"/>
    </source>
</evidence>
<dbReference type="OrthoDB" id="9760920at2"/>
<dbReference type="Gene3D" id="3.40.50.300">
    <property type="entry name" value="P-loop containing nucleotide triphosphate hydrolases"/>
    <property type="match status" value="2"/>
</dbReference>
<dbReference type="SUPFAM" id="SSF90123">
    <property type="entry name" value="ABC transporter transmembrane region"/>
    <property type="match status" value="1"/>
</dbReference>
<sequence length="905" mass="100909">MEKSLFRYIWTHSKRDQLFICFVVLLSQPFYFISLDLPRRIVNEAIQGEAFREGNVTAPFLQLHFDWPQWLGGGSIRLFDGFQVGRVGLLLGLSCLFLLFVVVNNGFKYWINLAKGILGERMLRRMRFDLFAMVLRFTPEALRTVKSSETATIIKDEVEPIGGFIGDAFITPVLLGMQALTALVFIMVQNVWLGLMALAVIAVQFTVIPRLRRELLRLGKERQLASRELAGRIGEVLDGIEVVHVHNAYAWERAEIGNRLFGLFSIRLKIYNRKFAVKFLNNFLSQVTPFLFYAVGGYFALRGTLDIGQLVAVIGAYRELPPPLKELIDWDQQRLDVQVKYDQVTQHFAEERLGPLIESEAEAEDEPLVGSLVVEGLGLPGPHGDMVVENASFSLELPAKVALSSNGSPAASMLARVLARRITGFAGRVSIGGRDLTQLPVSVAGRKIAYAGVDPIIFPGSIRDNLVYGLRFKPLARAEADRREAARRIAEAARTGNPFESIADSWIDLARLGLEGEQDLDRVLVGLLEQIGMGDSIYLFGLAGRIDPERHAALAERLVEARNRLRETFQSSGMADLVEPFDIDRYNDQASIAENLLFGVPISDEFSGRNLADNPLFRSAIDRAGLTDRLVRMGLQIAETMTEIFQGLPPGHSLFAQFSFIGAEELPEFQAILRRRARGGHDPKREERTRLLALPLAYVEARHRLGLLDDSLKKQIVEARSFVRDTLEKAEATGVEFYDPEGICMAAPLRDNLLFGRVNYQVADARHRVAEAIAAVVRELDLLEDVERIGLDHEVGAAGRLLSPQERASINLVRCLVKRPDILIVDGALAPFDEERAGKILRALVEHLKQQSLFMVLSNDRQITAFDVLIRFRDGRIVTEKMADPQRQAQGPGGETAQSIAGEVA</sequence>
<dbReference type="InterPro" id="IPR011527">
    <property type="entry name" value="ABC1_TM_dom"/>
</dbReference>
<dbReference type="InterPro" id="IPR039421">
    <property type="entry name" value="Type_1_exporter"/>
</dbReference>
<evidence type="ECO:0000256" key="5">
    <source>
        <dbReference type="SAM" id="MobiDB-lite"/>
    </source>
</evidence>
<dbReference type="AlphaFoldDB" id="A0A7X3MTH1"/>
<keyword evidence="4 6" id="KW-0472">Membrane</keyword>
<dbReference type="GO" id="GO:0034040">
    <property type="term" value="F:ATPase-coupled lipid transmembrane transporter activity"/>
    <property type="evidence" value="ECO:0007669"/>
    <property type="project" value="TreeGrafter"/>
</dbReference>
<keyword evidence="9" id="KW-1185">Reference proteome</keyword>
<comment type="subcellular location">
    <subcellularLocation>
        <location evidence="1">Cell membrane</location>
        <topology evidence="1">Multi-pass membrane protein</topology>
    </subcellularLocation>
</comment>
<dbReference type="PROSITE" id="PS50929">
    <property type="entry name" value="ABC_TM1F"/>
    <property type="match status" value="1"/>
</dbReference>
<feature type="transmembrane region" description="Helical" evidence="6">
    <location>
        <begin position="87"/>
        <end position="107"/>
    </location>
</feature>
<dbReference type="InterPro" id="IPR036640">
    <property type="entry name" value="ABC1_TM_sf"/>
</dbReference>
<dbReference type="Gene3D" id="1.20.1560.10">
    <property type="entry name" value="ABC transporter type 1, transmembrane domain"/>
    <property type="match status" value="1"/>
</dbReference>
<feature type="domain" description="ABC transmembrane type-1" evidence="7">
    <location>
        <begin position="77"/>
        <end position="329"/>
    </location>
</feature>
<evidence type="ECO:0000256" key="1">
    <source>
        <dbReference type="ARBA" id="ARBA00004651"/>
    </source>
</evidence>
<keyword evidence="3 6" id="KW-1133">Transmembrane helix</keyword>
<evidence type="ECO:0000313" key="8">
    <source>
        <dbReference type="EMBL" id="MXQ12856.1"/>
    </source>
</evidence>
<dbReference type="Proteomes" id="UP000436483">
    <property type="component" value="Unassembled WGS sequence"/>
</dbReference>
<evidence type="ECO:0000256" key="2">
    <source>
        <dbReference type="ARBA" id="ARBA00022692"/>
    </source>
</evidence>
<evidence type="ECO:0000256" key="6">
    <source>
        <dbReference type="SAM" id="Phobius"/>
    </source>
</evidence>
<evidence type="ECO:0000259" key="7">
    <source>
        <dbReference type="PROSITE" id="PS50929"/>
    </source>
</evidence>
<dbReference type="InterPro" id="IPR027417">
    <property type="entry name" value="P-loop_NTPase"/>
</dbReference>
<proteinExistence type="predicted"/>
<dbReference type="PANTHER" id="PTHR24221">
    <property type="entry name" value="ATP-BINDING CASSETTE SUB-FAMILY B"/>
    <property type="match status" value="1"/>
</dbReference>
<dbReference type="Pfam" id="PF00664">
    <property type="entry name" value="ABC_membrane"/>
    <property type="match status" value="1"/>
</dbReference>
<dbReference type="PANTHER" id="PTHR24221:SF654">
    <property type="entry name" value="ATP-BINDING CASSETTE SUB-FAMILY B MEMBER 6"/>
    <property type="match status" value="1"/>
</dbReference>
<dbReference type="EMBL" id="WURB01000011">
    <property type="protein sequence ID" value="MXQ12856.1"/>
    <property type="molecule type" value="Genomic_DNA"/>
</dbReference>
<evidence type="ECO:0000256" key="4">
    <source>
        <dbReference type="ARBA" id="ARBA00023136"/>
    </source>
</evidence>
<protein>
    <submittedName>
        <fullName evidence="8">ABC transporter ATP-binding protein</fullName>
    </submittedName>
</protein>
<feature type="region of interest" description="Disordered" evidence="5">
    <location>
        <begin position="881"/>
        <end position="905"/>
    </location>
</feature>
<organism evidence="8 9">
    <name type="scientific">Microvirga makkahensis</name>
    <dbReference type="NCBI Taxonomy" id="1128670"/>
    <lineage>
        <taxon>Bacteria</taxon>
        <taxon>Pseudomonadati</taxon>
        <taxon>Pseudomonadota</taxon>
        <taxon>Alphaproteobacteria</taxon>
        <taxon>Hyphomicrobiales</taxon>
        <taxon>Methylobacteriaceae</taxon>
        <taxon>Microvirga</taxon>
    </lineage>
</organism>
<dbReference type="GO" id="GO:0005886">
    <property type="term" value="C:plasma membrane"/>
    <property type="evidence" value="ECO:0007669"/>
    <property type="project" value="UniProtKB-SubCell"/>
</dbReference>
<feature type="transmembrane region" description="Helical" evidence="6">
    <location>
        <begin position="192"/>
        <end position="211"/>
    </location>
</feature>
<feature type="transmembrane region" description="Helical" evidence="6">
    <location>
        <begin position="279"/>
        <end position="301"/>
    </location>
</feature>
<keyword evidence="8" id="KW-0547">Nucleotide-binding</keyword>
<accession>A0A7X3MTH1</accession>
<dbReference type="GO" id="GO:0005524">
    <property type="term" value="F:ATP binding"/>
    <property type="evidence" value="ECO:0007669"/>
    <property type="project" value="UniProtKB-KW"/>
</dbReference>
<evidence type="ECO:0000313" key="9">
    <source>
        <dbReference type="Proteomes" id="UP000436483"/>
    </source>
</evidence>
<name>A0A7X3MTH1_9HYPH</name>
<dbReference type="SUPFAM" id="SSF52540">
    <property type="entry name" value="P-loop containing nucleoside triphosphate hydrolases"/>
    <property type="match status" value="1"/>
</dbReference>
<keyword evidence="8" id="KW-0067">ATP-binding</keyword>